<name>A0ABP4VCY9_9ACTN</name>
<gene>
    <name evidence="1" type="ORF">GCM10009831_35290</name>
</gene>
<dbReference type="Proteomes" id="UP001500383">
    <property type="component" value="Unassembled WGS sequence"/>
</dbReference>
<evidence type="ECO:0000313" key="2">
    <source>
        <dbReference type="Proteomes" id="UP001500383"/>
    </source>
</evidence>
<proteinExistence type="predicted"/>
<accession>A0ABP4VCY9</accession>
<dbReference type="EMBL" id="BAAAQG010000033">
    <property type="protein sequence ID" value="GAA1722179.1"/>
    <property type="molecule type" value="Genomic_DNA"/>
</dbReference>
<organism evidence="1 2">
    <name type="scientific">Dietzia cercidiphylli</name>
    <dbReference type="NCBI Taxonomy" id="498199"/>
    <lineage>
        <taxon>Bacteria</taxon>
        <taxon>Bacillati</taxon>
        <taxon>Actinomycetota</taxon>
        <taxon>Actinomycetes</taxon>
        <taxon>Mycobacteriales</taxon>
        <taxon>Dietziaceae</taxon>
        <taxon>Dietzia</taxon>
    </lineage>
</organism>
<comment type="caution">
    <text evidence="1">The sequence shown here is derived from an EMBL/GenBank/DDBJ whole genome shotgun (WGS) entry which is preliminary data.</text>
</comment>
<reference evidence="2" key="1">
    <citation type="journal article" date="2019" name="Int. J. Syst. Evol. Microbiol.">
        <title>The Global Catalogue of Microorganisms (GCM) 10K type strain sequencing project: providing services to taxonomists for standard genome sequencing and annotation.</title>
        <authorList>
            <consortium name="The Broad Institute Genomics Platform"/>
            <consortium name="The Broad Institute Genome Sequencing Center for Infectious Disease"/>
            <person name="Wu L."/>
            <person name="Ma J."/>
        </authorList>
    </citation>
    <scope>NUCLEOTIDE SEQUENCE [LARGE SCALE GENOMIC DNA]</scope>
    <source>
        <strain evidence="2">JCM 16002</strain>
    </source>
</reference>
<sequence>MMYELLDTAEHPIVLVATLEDMPEGDHPAGCPCGTKSGKGLKVVLGGHAPTAVKAVGLITAVASLLADDDLADSDCREIRRQLARLLAVAS</sequence>
<dbReference type="RefSeq" id="WP_182657776.1">
    <property type="nucleotide sequence ID" value="NZ_BAAAQG010000033.1"/>
</dbReference>
<keyword evidence="2" id="KW-1185">Reference proteome</keyword>
<protein>
    <submittedName>
        <fullName evidence="1">Uncharacterized protein</fullName>
    </submittedName>
</protein>
<evidence type="ECO:0000313" key="1">
    <source>
        <dbReference type="EMBL" id="GAA1722179.1"/>
    </source>
</evidence>